<dbReference type="Proteomes" id="UP001500067">
    <property type="component" value="Unassembled WGS sequence"/>
</dbReference>
<feature type="transmembrane region" description="Helical" evidence="8">
    <location>
        <begin position="309"/>
        <end position="330"/>
    </location>
</feature>
<feature type="transmembrane region" description="Helical" evidence="8">
    <location>
        <begin position="155"/>
        <end position="186"/>
    </location>
</feature>
<evidence type="ECO:0000256" key="2">
    <source>
        <dbReference type="ARBA" id="ARBA00022475"/>
    </source>
</evidence>
<dbReference type="InterPro" id="IPR038731">
    <property type="entry name" value="RgtA/B/C-like"/>
</dbReference>
<evidence type="ECO:0000313" key="11">
    <source>
        <dbReference type="Proteomes" id="UP001500067"/>
    </source>
</evidence>
<evidence type="ECO:0000256" key="5">
    <source>
        <dbReference type="ARBA" id="ARBA00022692"/>
    </source>
</evidence>
<comment type="subcellular location">
    <subcellularLocation>
        <location evidence="1">Cell membrane</location>
        <topology evidence="1">Multi-pass membrane protein</topology>
    </subcellularLocation>
</comment>
<keyword evidence="5 8" id="KW-0812">Transmembrane</keyword>
<feature type="transmembrane region" description="Helical" evidence="8">
    <location>
        <begin position="362"/>
        <end position="379"/>
    </location>
</feature>
<keyword evidence="11" id="KW-1185">Reference proteome</keyword>
<feature type="transmembrane region" description="Helical" evidence="8">
    <location>
        <begin position="267"/>
        <end position="289"/>
    </location>
</feature>
<keyword evidence="6 8" id="KW-1133">Transmembrane helix</keyword>
<gene>
    <name evidence="10" type="ORF">GCM10023093_26400</name>
</gene>
<evidence type="ECO:0000256" key="4">
    <source>
        <dbReference type="ARBA" id="ARBA00022679"/>
    </source>
</evidence>
<accession>A0ABP8NKQ9</accession>
<feature type="transmembrane region" description="Helical" evidence="8">
    <location>
        <begin position="132"/>
        <end position="149"/>
    </location>
</feature>
<keyword evidence="2" id="KW-1003">Cell membrane</keyword>
<sequence length="506" mass="58457">MLFVVAVCVALCTYRQYGMSWDEQLQRAPGLLSYNYIFNGSNELFETESDNHGAAFELFLVIIEKSLGLTVPAEIYHMRHLVSHMVYLLGALAVALLALRTTASRALSCIAFLAMVFMPRIYAHSFFNSKDVPFLAFMAMSLLAAHVAFARQKGVYFVILGLVLGYATSIRIMGVSLFCIIFFFLLLDVWHARRERRIMLATLRNILLLSVFFCFAVYISWPYLWRSPVSTFVESFQLMTRYAWKSQVLFMGEYLDSEKLPWTYFPVWFGITTPLLWLVCGCAGMLLLIGSIARNPLRYLYNTPERGRLLLFGSFWGPVLSVIVLHSVIYDDWRHLYFVYPAFVLLGIHFLYTIYKGWYPRLIAVACVVQIGFVGWFTARNLNFSQVYFNPLVSHENEYLRNNYELDYWGAGIRKGMQYLADKKLDSVVAISSGGMTLLLENNILLLDPADAARLKIVYDRDSCNYFITNFRLHKEDYTKYPGVEYDIKVENSTVLRIYKVSDLRY</sequence>
<evidence type="ECO:0000256" key="3">
    <source>
        <dbReference type="ARBA" id="ARBA00022676"/>
    </source>
</evidence>
<evidence type="ECO:0000256" key="1">
    <source>
        <dbReference type="ARBA" id="ARBA00004651"/>
    </source>
</evidence>
<dbReference type="PANTHER" id="PTHR33908">
    <property type="entry name" value="MANNOSYLTRANSFERASE YKCB-RELATED"/>
    <property type="match status" value="1"/>
</dbReference>
<feature type="domain" description="Glycosyltransferase RgtA/B/C/D-like" evidence="9">
    <location>
        <begin position="81"/>
        <end position="221"/>
    </location>
</feature>
<evidence type="ECO:0000256" key="7">
    <source>
        <dbReference type="ARBA" id="ARBA00023136"/>
    </source>
</evidence>
<keyword evidence="3" id="KW-0328">Glycosyltransferase</keyword>
<feature type="transmembrane region" description="Helical" evidence="8">
    <location>
        <begin position="336"/>
        <end position="355"/>
    </location>
</feature>
<feature type="transmembrane region" description="Helical" evidence="8">
    <location>
        <begin position="81"/>
        <end position="99"/>
    </location>
</feature>
<dbReference type="EMBL" id="BAABFA010000019">
    <property type="protein sequence ID" value="GAA4468567.1"/>
    <property type="molecule type" value="Genomic_DNA"/>
</dbReference>
<evidence type="ECO:0000256" key="8">
    <source>
        <dbReference type="SAM" id="Phobius"/>
    </source>
</evidence>
<comment type="caution">
    <text evidence="10">The sequence shown here is derived from an EMBL/GenBank/DDBJ whole genome shotgun (WGS) entry which is preliminary data.</text>
</comment>
<dbReference type="PANTHER" id="PTHR33908:SF11">
    <property type="entry name" value="MEMBRANE PROTEIN"/>
    <property type="match status" value="1"/>
</dbReference>
<protein>
    <submittedName>
        <fullName evidence="10">Glycosyltransferase family 39 protein</fullName>
    </submittedName>
</protein>
<feature type="transmembrane region" description="Helical" evidence="8">
    <location>
        <begin position="206"/>
        <end position="225"/>
    </location>
</feature>
<dbReference type="InterPro" id="IPR050297">
    <property type="entry name" value="LipidA_mod_glycosyltrf_83"/>
</dbReference>
<evidence type="ECO:0000256" key="6">
    <source>
        <dbReference type="ARBA" id="ARBA00022989"/>
    </source>
</evidence>
<keyword evidence="4" id="KW-0808">Transferase</keyword>
<proteinExistence type="predicted"/>
<name>A0ABP8NKQ9_9BACT</name>
<evidence type="ECO:0000259" key="9">
    <source>
        <dbReference type="Pfam" id="PF13231"/>
    </source>
</evidence>
<keyword evidence="7 8" id="KW-0472">Membrane</keyword>
<feature type="transmembrane region" description="Helical" evidence="8">
    <location>
        <begin position="105"/>
        <end position="123"/>
    </location>
</feature>
<reference evidence="11" key="1">
    <citation type="journal article" date="2019" name="Int. J. Syst. Evol. Microbiol.">
        <title>The Global Catalogue of Microorganisms (GCM) 10K type strain sequencing project: providing services to taxonomists for standard genome sequencing and annotation.</title>
        <authorList>
            <consortium name="The Broad Institute Genomics Platform"/>
            <consortium name="The Broad Institute Genome Sequencing Center for Infectious Disease"/>
            <person name="Wu L."/>
            <person name="Ma J."/>
        </authorList>
    </citation>
    <scope>NUCLEOTIDE SEQUENCE [LARGE SCALE GENOMIC DNA]</scope>
    <source>
        <strain evidence="11">JCM 32105</strain>
    </source>
</reference>
<evidence type="ECO:0000313" key="10">
    <source>
        <dbReference type="EMBL" id="GAA4468567.1"/>
    </source>
</evidence>
<organism evidence="10 11">
    <name type="scientific">Nemorincola caseinilytica</name>
    <dbReference type="NCBI Taxonomy" id="2054315"/>
    <lineage>
        <taxon>Bacteria</taxon>
        <taxon>Pseudomonadati</taxon>
        <taxon>Bacteroidota</taxon>
        <taxon>Chitinophagia</taxon>
        <taxon>Chitinophagales</taxon>
        <taxon>Chitinophagaceae</taxon>
        <taxon>Nemorincola</taxon>
    </lineage>
</organism>
<dbReference type="Pfam" id="PF13231">
    <property type="entry name" value="PMT_2"/>
    <property type="match status" value="1"/>
</dbReference>